<feature type="region of interest" description="Disordered" evidence="2">
    <location>
        <begin position="17"/>
        <end position="39"/>
    </location>
</feature>
<evidence type="ECO:0000256" key="2">
    <source>
        <dbReference type="SAM" id="MobiDB-lite"/>
    </source>
</evidence>
<reference evidence="4" key="2">
    <citation type="submission" date="2008-08" db="EMBL/GenBank/DDBJ databases">
        <authorList>
            <consortium name="Diatom Consortium"/>
            <person name="Grigoriev I."/>
            <person name="Grimwood J."/>
            <person name="Kuo A."/>
            <person name="Otillar R.P."/>
            <person name="Salamov A."/>
            <person name="Detter J.C."/>
            <person name="Lindquist E."/>
            <person name="Shapiro H."/>
            <person name="Lucas S."/>
            <person name="Glavina del Rio T."/>
            <person name="Pitluck S."/>
            <person name="Rokhsar D."/>
            <person name="Bowler C."/>
        </authorList>
    </citation>
    <scope>GENOME REANNOTATION</scope>
    <source>
        <strain evidence="4">CCAP 1055/1</strain>
    </source>
</reference>
<dbReference type="HOGENOM" id="CLU_851161_0_0_1"/>
<evidence type="ECO:0000313" key="4">
    <source>
        <dbReference type="Proteomes" id="UP000000759"/>
    </source>
</evidence>
<dbReference type="KEGG" id="pti:PHATRDRAFT_39167"/>
<name>B7G801_PHATC</name>
<dbReference type="GeneID" id="7194846"/>
<keyword evidence="4" id="KW-1185">Reference proteome</keyword>
<dbReference type="EMBL" id="CM000620">
    <property type="protein sequence ID" value="EEC45325.1"/>
    <property type="molecule type" value="Genomic_DNA"/>
</dbReference>
<feature type="coiled-coil region" evidence="1">
    <location>
        <begin position="251"/>
        <end position="278"/>
    </location>
</feature>
<evidence type="ECO:0000313" key="3">
    <source>
        <dbReference type="EMBL" id="EEC45325.1"/>
    </source>
</evidence>
<protein>
    <submittedName>
        <fullName evidence="3">Uncharacterized protein</fullName>
    </submittedName>
</protein>
<accession>B7G801</accession>
<dbReference type="OrthoDB" id="55697at2759"/>
<evidence type="ECO:0000256" key="1">
    <source>
        <dbReference type="SAM" id="Coils"/>
    </source>
</evidence>
<dbReference type="AlphaFoldDB" id="B7G801"/>
<feature type="compositionally biased region" description="Polar residues" evidence="2">
    <location>
        <begin position="30"/>
        <end position="39"/>
    </location>
</feature>
<dbReference type="PaxDb" id="2850-Phatr39167"/>
<organism evidence="3 4">
    <name type="scientific">Phaeodactylum tricornutum (strain CCAP 1055/1)</name>
    <dbReference type="NCBI Taxonomy" id="556484"/>
    <lineage>
        <taxon>Eukaryota</taxon>
        <taxon>Sar</taxon>
        <taxon>Stramenopiles</taxon>
        <taxon>Ochrophyta</taxon>
        <taxon>Bacillariophyta</taxon>
        <taxon>Bacillariophyceae</taxon>
        <taxon>Bacillariophycidae</taxon>
        <taxon>Naviculales</taxon>
        <taxon>Phaeodactylaceae</taxon>
        <taxon>Phaeodactylum</taxon>
    </lineage>
</organism>
<dbReference type="RefSeq" id="XP_002183107.1">
    <property type="nucleotide sequence ID" value="XM_002183071.1"/>
</dbReference>
<gene>
    <name evidence="3" type="ORF">PHATRDRAFT_39167</name>
</gene>
<dbReference type="InParanoid" id="B7G801"/>
<reference evidence="3 4" key="1">
    <citation type="journal article" date="2008" name="Nature">
        <title>The Phaeodactylum genome reveals the evolutionary history of diatom genomes.</title>
        <authorList>
            <person name="Bowler C."/>
            <person name="Allen A.E."/>
            <person name="Badger J.H."/>
            <person name="Grimwood J."/>
            <person name="Jabbari K."/>
            <person name="Kuo A."/>
            <person name="Maheswari U."/>
            <person name="Martens C."/>
            <person name="Maumus F."/>
            <person name="Otillar R.P."/>
            <person name="Rayko E."/>
            <person name="Salamov A."/>
            <person name="Vandepoele K."/>
            <person name="Beszteri B."/>
            <person name="Gruber A."/>
            <person name="Heijde M."/>
            <person name="Katinka M."/>
            <person name="Mock T."/>
            <person name="Valentin K."/>
            <person name="Verret F."/>
            <person name="Berges J.A."/>
            <person name="Brownlee C."/>
            <person name="Cadoret J.P."/>
            <person name="Chiovitti A."/>
            <person name="Choi C.J."/>
            <person name="Coesel S."/>
            <person name="De Martino A."/>
            <person name="Detter J.C."/>
            <person name="Durkin C."/>
            <person name="Falciatore A."/>
            <person name="Fournet J."/>
            <person name="Haruta M."/>
            <person name="Huysman M.J."/>
            <person name="Jenkins B.D."/>
            <person name="Jiroutova K."/>
            <person name="Jorgensen R.E."/>
            <person name="Joubert Y."/>
            <person name="Kaplan A."/>
            <person name="Kroger N."/>
            <person name="Kroth P.G."/>
            <person name="La Roche J."/>
            <person name="Lindquist E."/>
            <person name="Lommer M."/>
            <person name="Martin-Jezequel V."/>
            <person name="Lopez P.J."/>
            <person name="Lucas S."/>
            <person name="Mangogna M."/>
            <person name="McGinnis K."/>
            <person name="Medlin L.K."/>
            <person name="Montsant A."/>
            <person name="Oudot-Le Secq M.P."/>
            <person name="Napoli C."/>
            <person name="Obornik M."/>
            <person name="Parker M.S."/>
            <person name="Petit J.L."/>
            <person name="Porcel B.M."/>
            <person name="Poulsen N."/>
            <person name="Robison M."/>
            <person name="Rychlewski L."/>
            <person name="Rynearson T.A."/>
            <person name="Schmutz J."/>
            <person name="Shapiro H."/>
            <person name="Siaut M."/>
            <person name="Stanley M."/>
            <person name="Sussman M.R."/>
            <person name="Taylor A.R."/>
            <person name="Vardi A."/>
            <person name="von Dassow P."/>
            <person name="Vyverman W."/>
            <person name="Willis A."/>
            <person name="Wyrwicz L.S."/>
            <person name="Rokhsar D.S."/>
            <person name="Weissenbach J."/>
            <person name="Armbrust E.V."/>
            <person name="Green B.R."/>
            <person name="Van de Peer Y."/>
            <person name="Grigoriev I.V."/>
        </authorList>
    </citation>
    <scope>NUCLEOTIDE SEQUENCE [LARGE SCALE GENOMIC DNA]</scope>
    <source>
        <strain evidence="3 4">CCAP 1055/1</strain>
    </source>
</reference>
<dbReference type="Proteomes" id="UP000000759">
    <property type="component" value="Chromosome 18"/>
</dbReference>
<sequence>MQFVKSILDHTIAGGRGVAQGPRVEGTKGSRFTDTPISSAETRKRENIEDSSMWNVLTSAFSRPVPSNTTATTRISVHDAELEKATALGRTRGESPTSVWWDDTGESCVSTVGKTNMLCTASARSEYRVQRENLRESKAIPCSSNFPSVALDFRTDVNAARNGPIFSEQDVILLQATYERAESLQQALDAAEVQRTKMIGNLKSRKAMLLQAKLAQERLQAQLASFGTREQVLREENDSLRVGLQNVAAVRDDLRNKLRIQKDTLKEALREKEAVHRQLIKCLYERELESHLLGQYRRLSLQTGYFKWGKEIREAEAKLAASVERDG</sequence>
<keyword evidence="1" id="KW-0175">Coiled coil</keyword>
<proteinExistence type="predicted"/>